<reference evidence="8 9" key="1">
    <citation type="journal article" date="2016" name="C (Basel)">
        <title>Selective Growth of and Electricity Production by Marine Exoelectrogenic Bacteria in Self-Aggregated Hydrogel of Microbially Reduced Graphene Oxide.</title>
        <authorList>
            <person name="Yoshida N."/>
            <person name="Goto Y."/>
            <person name="Miyata Y."/>
        </authorList>
    </citation>
    <scope>NUCLEOTIDE SEQUENCE [LARGE SCALE GENOMIC DNA]</scope>
    <source>
        <strain evidence="8 9">NIT-T3</strain>
    </source>
</reference>
<dbReference type="EMBL" id="AP024355">
    <property type="protein sequence ID" value="BCR03232.1"/>
    <property type="molecule type" value="Genomic_DNA"/>
</dbReference>
<gene>
    <name evidence="8" type="primary">pcm_1</name>
    <name evidence="7" type="synonym">pcm</name>
    <name evidence="8" type="ORF">DESUT3_03010</name>
</gene>
<keyword evidence="3 7" id="KW-0963">Cytoplasm</keyword>
<protein>
    <recommendedName>
        <fullName evidence="7">Protein-L-isoaspartate O-methyltransferase</fullName>
        <ecNumber evidence="7">2.1.1.77</ecNumber>
    </recommendedName>
    <alternativeName>
        <fullName evidence="7">L-isoaspartyl protein carboxyl methyltransferase</fullName>
    </alternativeName>
    <alternativeName>
        <fullName evidence="7">Protein L-isoaspartyl methyltransferase</fullName>
    </alternativeName>
    <alternativeName>
        <fullName evidence="7">Protein-beta-aspartate methyltransferase</fullName>
        <shortName evidence="7">PIMT</shortName>
    </alternativeName>
</protein>
<dbReference type="NCBIfam" id="TIGR00080">
    <property type="entry name" value="pimt"/>
    <property type="match status" value="1"/>
</dbReference>
<dbReference type="PROSITE" id="PS01279">
    <property type="entry name" value="PCMT"/>
    <property type="match status" value="1"/>
</dbReference>
<dbReference type="EC" id="2.1.1.77" evidence="7"/>
<evidence type="ECO:0000256" key="1">
    <source>
        <dbReference type="ARBA" id="ARBA00004496"/>
    </source>
</evidence>
<dbReference type="HAMAP" id="MF_00090">
    <property type="entry name" value="PIMT"/>
    <property type="match status" value="1"/>
</dbReference>
<keyword evidence="6 7" id="KW-0949">S-adenosyl-L-methionine</keyword>
<dbReference type="PANTHER" id="PTHR11579:SF0">
    <property type="entry name" value="PROTEIN-L-ISOASPARTATE(D-ASPARTATE) O-METHYLTRANSFERASE"/>
    <property type="match status" value="1"/>
</dbReference>
<evidence type="ECO:0000256" key="3">
    <source>
        <dbReference type="ARBA" id="ARBA00022490"/>
    </source>
</evidence>
<dbReference type="PANTHER" id="PTHR11579">
    <property type="entry name" value="PROTEIN-L-ISOASPARTATE O-METHYLTRANSFERASE"/>
    <property type="match status" value="1"/>
</dbReference>
<evidence type="ECO:0000256" key="4">
    <source>
        <dbReference type="ARBA" id="ARBA00022603"/>
    </source>
</evidence>
<evidence type="ECO:0000256" key="6">
    <source>
        <dbReference type="ARBA" id="ARBA00022691"/>
    </source>
</evidence>
<name>A0ABM8HNZ4_9BACT</name>
<dbReference type="InterPro" id="IPR029063">
    <property type="entry name" value="SAM-dependent_MTases_sf"/>
</dbReference>
<dbReference type="NCBIfam" id="NF001453">
    <property type="entry name" value="PRK00312.1"/>
    <property type="match status" value="1"/>
</dbReference>
<dbReference type="CDD" id="cd02440">
    <property type="entry name" value="AdoMet_MTases"/>
    <property type="match status" value="1"/>
</dbReference>
<evidence type="ECO:0000313" key="9">
    <source>
        <dbReference type="Proteomes" id="UP001319827"/>
    </source>
</evidence>
<evidence type="ECO:0000256" key="5">
    <source>
        <dbReference type="ARBA" id="ARBA00022679"/>
    </source>
</evidence>
<comment type="subcellular location">
    <subcellularLocation>
        <location evidence="1 7">Cytoplasm</location>
    </subcellularLocation>
</comment>
<dbReference type="Proteomes" id="UP001319827">
    <property type="component" value="Chromosome"/>
</dbReference>
<sequence length="224" mass="24249">MVLLLATALPSAAQDPSAALRSEMVRSQLAARGIEDQVTLRAMAEVPRHLFVPPSYRARAYEDGPLPIGHGQTISQPYIVAIMTELADPGPGRRILEIGTGSGYQAAVLAATGAEVFTVEIIPELAESAGKRLTELGYAKVRVRQADGYFGWAEQAPFDAILVTAAAEFIPPPLLEQLAEGGRMIIPVGSPFLVQTLMLVEKRRGKVTTRSLFPVRFVPFRRQS</sequence>
<comment type="similarity">
    <text evidence="2 7">Belongs to the methyltransferase superfamily. L-isoaspartyl/D-aspartyl protein methyltransferase family.</text>
</comment>
<keyword evidence="5 7" id="KW-0808">Transferase</keyword>
<evidence type="ECO:0000313" key="8">
    <source>
        <dbReference type="EMBL" id="BCR03232.1"/>
    </source>
</evidence>
<accession>A0ABM8HNZ4</accession>
<organism evidence="8 9">
    <name type="scientific">Desulfuromonas versatilis</name>
    <dbReference type="NCBI Taxonomy" id="2802975"/>
    <lineage>
        <taxon>Bacteria</taxon>
        <taxon>Pseudomonadati</taxon>
        <taxon>Thermodesulfobacteriota</taxon>
        <taxon>Desulfuromonadia</taxon>
        <taxon>Desulfuromonadales</taxon>
        <taxon>Desulfuromonadaceae</taxon>
        <taxon>Desulfuromonas</taxon>
    </lineage>
</organism>
<reference evidence="8 9" key="2">
    <citation type="journal article" date="2021" name="Int. J. Syst. Evol. Microbiol.">
        <title>Isolation and Polyphasic Characterization of Desulfuromonas versatilis sp. Nov., an Electrogenic Bacteria Capable of Versatile Metabolism Isolated from a Graphene Oxide-Reducing Enrichment Culture.</title>
        <authorList>
            <person name="Xie L."/>
            <person name="Yoshida N."/>
            <person name="Ishii S."/>
            <person name="Meng L."/>
        </authorList>
    </citation>
    <scope>NUCLEOTIDE SEQUENCE [LARGE SCALE GENOMIC DNA]</scope>
    <source>
        <strain evidence="8 9">NIT-T3</strain>
    </source>
</reference>
<keyword evidence="4 7" id="KW-0489">Methyltransferase</keyword>
<dbReference type="Gene3D" id="3.40.50.150">
    <property type="entry name" value="Vaccinia Virus protein VP39"/>
    <property type="match status" value="1"/>
</dbReference>
<evidence type="ECO:0000256" key="7">
    <source>
        <dbReference type="HAMAP-Rule" id="MF_00090"/>
    </source>
</evidence>
<comment type="function">
    <text evidence="7">Catalyzes the methyl esterification of L-isoaspartyl residues in peptides and proteins that result from spontaneous decomposition of normal L-aspartyl and L-asparaginyl residues. It plays a role in the repair and/or degradation of damaged proteins.</text>
</comment>
<evidence type="ECO:0000256" key="2">
    <source>
        <dbReference type="ARBA" id="ARBA00005369"/>
    </source>
</evidence>
<dbReference type="InterPro" id="IPR000682">
    <property type="entry name" value="PCMT"/>
</dbReference>
<comment type="catalytic activity">
    <reaction evidence="7">
        <text>[protein]-L-isoaspartate + S-adenosyl-L-methionine = [protein]-L-isoaspartate alpha-methyl ester + S-adenosyl-L-homocysteine</text>
        <dbReference type="Rhea" id="RHEA:12705"/>
        <dbReference type="Rhea" id="RHEA-COMP:12143"/>
        <dbReference type="Rhea" id="RHEA-COMP:12144"/>
        <dbReference type="ChEBI" id="CHEBI:57856"/>
        <dbReference type="ChEBI" id="CHEBI:59789"/>
        <dbReference type="ChEBI" id="CHEBI:90596"/>
        <dbReference type="ChEBI" id="CHEBI:90598"/>
        <dbReference type="EC" id="2.1.1.77"/>
    </reaction>
</comment>
<proteinExistence type="inferred from homology"/>
<keyword evidence="9" id="KW-1185">Reference proteome</keyword>
<dbReference type="Pfam" id="PF01135">
    <property type="entry name" value="PCMT"/>
    <property type="match status" value="1"/>
</dbReference>
<dbReference type="SUPFAM" id="SSF53335">
    <property type="entry name" value="S-adenosyl-L-methionine-dependent methyltransferases"/>
    <property type="match status" value="1"/>
</dbReference>
<feature type="active site" evidence="7">
    <location>
        <position position="75"/>
    </location>
</feature>